<protein>
    <submittedName>
        <fullName evidence="5">TfdA family taurine catabolism dioxygenase TauD</fullName>
    </submittedName>
</protein>
<gene>
    <name evidence="5" type="ORF">EDC65_4964</name>
</gene>
<dbReference type="GO" id="GO:0016706">
    <property type="term" value="F:2-oxoglutarate-dependent dioxygenase activity"/>
    <property type="evidence" value="ECO:0007669"/>
    <property type="project" value="UniProtKB-ARBA"/>
</dbReference>
<feature type="domain" description="TauD/TfdA-like" evidence="4">
    <location>
        <begin position="54"/>
        <end position="309"/>
    </location>
</feature>
<evidence type="ECO:0000259" key="4">
    <source>
        <dbReference type="Pfam" id="PF02668"/>
    </source>
</evidence>
<evidence type="ECO:0000313" key="6">
    <source>
        <dbReference type="Proteomes" id="UP000278222"/>
    </source>
</evidence>
<name>A0A3N1KQP3_9PROT</name>
<dbReference type="PANTHER" id="PTHR10696:SF56">
    <property type="entry name" value="TAUD_TFDA-LIKE DOMAIN-CONTAINING PROTEIN"/>
    <property type="match status" value="1"/>
</dbReference>
<dbReference type="PANTHER" id="PTHR10696">
    <property type="entry name" value="GAMMA-BUTYROBETAINE HYDROXYLASE-RELATED"/>
    <property type="match status" value="1"/>
</dbReference>
<dbReference type="Proteomes" id="UP000278222">
    <property type="component" value="Unassembled WGS sequence"/>
</dbReference>
<dbReference type="RefSeq" id="WP_123694726.1">
    <property type="nucleotide sequence ID" value="NZ_AP019700.1"/>
</dbReference>
<sequence>MTQAMMPVEGPAVWKGSEIDFRQEGLHVLTAAEIEEIDRALVHLKGLGELDLPDITPETFPLPAFSAYLSDLRTTLRRGRGFVMLRGLPRERYSADDMARIYFGIGAHIGGAMAQSHRGELLGSVINVSDFEEAARGYRAGGGLGFHSDSSDVIGLLCLRSARSGGASRIASAAAIHNAILRDRPDLARILYRGFRLRRADLDARHGNGVVFSAHVLPVFTVRDGEFSSYFRSAGVDRAVKAGDMTVTALEREALDAVNRLASSPEYYLDMNFEDGDIQFINNRLLIHARTDYDDHVAVERRRHLLRLWLRVADWPAMPSEQVFHTAEDYGLWRARRTARAEFPSVFLAEMAAKQAAAGRAA</sequence>
<evidence type="ECO:0000256" key="3">
    <source>
        <dbReference type="ARBA" id="ARBA00023194"/>
    </source>
</evidence>
<evidence type="ECO:0000256" key="2">
    <source>
        <dbReference type="ARBA" id="ARBA00023002"/>
    </source>
</evidence>
<dbReference type="SUPFAM" id="SSF51197">
    <property type="entry name" value="Clavaminate synthase-like"/>
    <property type="match status" value="1"/>
</dbReference>
<dbReference type="InterPro" id="IPR042098">
    <property type="entry name" value="TauD-like_sf"/>
</dbReference>
<dbReference type="Gene3D" id="3.60.130.10">
    <property type="entry name" value="Clavaminate synthase-like"/>
    <property type="match status" value="1"/>
</dbReference>
<dbReference type="InterPro" id="IPR050411">
    <property type="entry name" value="AlphaKG_dependent_hydroxylases"/>
</dbReference>
<keyword evidence="3" id="KW-0045">Antibiotic biosynthesis</keyword>
<reference evidence="5 6" key="1">
    <citation type="submission" date="2018-11" db="EMBL/GenBank/DDBJ databases">
        <title>Genomic Encyclopedia of Type Strains, Phase IV (KMG-IV): sequencing the most valuable type-strain genomes for metagenomic binning, comparative biology and taxonomic classification.</title>
        <authorList>
            <person name="Goeker M."/>
        </authorList>
    </citation>
    <scope>NUCLEOTIDE SEQUENCE [LARGE SCALE GENOMIC DNA]</scope>
    <source>
        <strain evidence="5 6">DSM 5900</strain>
    </source>
</reference>
<comment type="caution">
    <text evidence="5">The sequence shown here is derived from an EMBL/GenBank/DDBJ whole genome shotgun (WGS) entry which is preliminary data.</text>
</comment>
<dbReference type="Pfam" id="PF02668">
    <property type="entry name" value="TauD"/>
    <property type="match status" value="1"/>
</dbReference>
<evidence type="ECO:0000313" key="5">
    <source>
        <dbReference type="EMBL" id="ROP81109.1"/>
    </source>
</evidence>
<keyword evidence="6" id="KW-1185">Reference proteome</keyword>
<proteinExistence type="predicted"/>
<keyword evidence="2" id="KW-0560">Oxidoreductase</keyword>
<accession>A0A3N1KQP3</accession>
<dbReference type="EMBL" id="RJKX01000018">
    <property type="protein sequence ID" value="ROP81109.1"/>
    <property type="molecule type" value="Genomic_DNA"/>
</dbReference>
<dbReference type="GO" id="GO:0017000">
    <property type="term" value="P:antibiotic biosynthetic process"/>
    <property type="evidence" value="ECO:0007669"/>
    <property type="project" value="UniProtKB-KW"/>
</dbReference>
<dbReference type="InterPro" id="IPR003819">
    <property type="entry name" value="TauD/TfdA-like"/>
</dbReference>
<dbReference type="AlphaFoldDB" id="A0A3N1KQP3"/>
<keyword evidence="5" id="KW-0223">Dioxygenase</keyword>
<dbReference type="OrthoDB" id="5491415at2"/>
<comment type="cofactor">
    <cofactor evidence="1">
        <name>Fe(2+)</name>
        <dbReference type="ChEBI" id="CHEBI:29033"/>
    </cofactor>
</comment>
<organism evidence="5 6">
    <name type="scientific">Stella humosa</name>
    <dbReference type="NCBI Taxonomy" id="94"/>
    <lineage>
        <taxon>Bacteria</taxon>
        <taxon>Pseudomonadati</taxon>
        <taxon>Pseudomonadota</taxon>
        <taxon>Alphaproteobacteria</taxon>
        <taxon>Rhodospirillales</taxon>
        <taxon>Stellaceae</taxon>
        <taxon>Stella</taxon>
    </lineage>
</organism>
<evidence type="ECO:0000256" key="1">
    <source>
        <dbReference type="ARBA" id="ARBA00001954"/>
    </source>
</evidence>